<dbReference type="EMBL" id="JABFUD020000019">
    <property type="protein sequence ID" value="KAI5064739.1"/>
    <property type="molecule type" value="Genomic_DNA"/>
</dbReference>
<accession>A0A9D4UCK0</accession>
<evidence type="ECO:0000313" key="2">
    <source>
        <dbReference type="EMBL" id="KAI5064739.1"/>
    </source>
</evidence>
<comment type="caution">
    <text evidence="2">The sequence shown here is derived from an EMBL/GenBank/DDBJ whole genome shotgun (WGS) entry which is preliminary data.</text>
</comment>
<feature type="compositionally biased region" description="Acidic residues" evidence="1">
    <location>
        <begin position="1"/>
        <end position="10"/>
    </location>
</feature>
<dbReference type="OrthoDB" id="2007460at2759"/>
<name>A0A9D4UCK0_ADICA</name>
<keyword evidence="3" id="KW-1185">Reference proteome</keyword>
<evidence type="ECO:0000313" key="3">
    <source>
        <dbReference type="Proteomes" id="UP000886520"/>
    </source>
</evidence>
<organism evidence="2 3">
    <name type="scientific">Adiantum capillus-veneris</name>
    <name type="common">Maidenhair fern</name>
    <dbReference type="NCBI Taxonomy" id="13818"/>
    <lineage>
        <taxon>Eukaryota</taxon>
        <taxon>Viridiplantae</taxon>
        <taxon>Streptophyta</taxon>
        <taxon>Embryophyta</taxon>
        <taxon>Tracheophyta</taxon>
        <taxon>Polypodiopsida</taxon>
        <taxon>Polypodiidae</taxon>
        <taxon>Polypodiales</taxon>
        <taxon>Pteridineae</taxon>
        <taxon>Pteridaceae</taxon>
        <taxon>Vittarioideae</taxon>
        <taxon>Adiantum</taxon>
    </lineage>
</organism>
<sequence>MEEDVMDETDSDVKDNGRSSYRMTDETIPMQKLLEQFEKARLQERHLRKKELMKLVETMLPIAV</sequence>
<protein>
    <submittedName>
        <fullName evidence="2">Uncharacterized protein</fullName>
    </submittedName>
</protein>
<gene>
    <name evidence="2" type="ORF">GOP47_0019434</name>
</gene>
<feature type="region of interest" description="Disordered" evidence="1">
    <location>
        <begin position="1"/>
        <end position="27"/>
    </location>
</feature>
<dbReference type="Proteomes" id="UP000886520">
    <property type="component" value="Chromosome 19"/>
</dbReference>
<proteinExistence type="predicted"/>
<evidence type="ECO:0000256" key="1">
    <source>
        <dbReference type="SAM" id="MobiDB-lite"/>
    </source>
</evidence>
<reference evidence="2" key="1">
    <citation type="submission" date="2021-01" db="EMBL/GenBank/DDBJ databases">
        <title>Adiantum capillus-veneris genome.</title>
        <authorList>
            <person name="Fang Y."/>
            <person name="Liao Q."/>
        </authorList>
    </citation>
    <scope>NUCLEOTIDE SEQUENCE</scope>
    <source>
        <strain evidence="2">H3</strain>
        <tissue evidence="2">Leaf</tissue>
    </source>
</reference>
<dbReference type="AlphaFoldDB" id="A0A9D4UCK0"/>